<dbReference type="SUPFAM" id="SSF53335">
    <property type="entry name" value="S-adenosyl-L-methionine-dependent methyltransferases"/>
    <property type="match status" value="1"/>
</dbReference>
<evidence type="ECO:0000313" key="1">
    <source>
        <dbReference type="EMBL" id="KAG0148873.1"/>
    </source>
</evidence>
<dbReference type="GO" id="GO:0008757">
    <property type="term" value="F:S-adenosylmethionine-dependent methyltransferase activity"/>
    <property type="evidence" value="ECO:0007669"/>
    <property type="project" value="UniProtKB-ARBA"/>
</dbReference>
<dbReference type="PANTHER" id="PTHR14614">
    <property type="entry name" value="HEPATOCELLULAR CARCINOMA-ASSOCIATED ANTIGEN"/>
    <property type="match status" value="1"/>
</dbReference>
<name>A0A9P6NMS0_9BASI</name>
<dbReference type="OrthoDB" id="407325at2759"/>
<dbReference type="EMBL" id="MU167232">
    <property type="protein sequence ID" value="KAG0148873.1"/>
    <property type="molecule type" value="Genomic_DNA"/>
</dbReference>
<keyword evidence="2" id="KW-1185">Reference proteome</keyword>
<dbReference type="Gene3D" id="3.40.50.150">
    <property type="entry name" value="Vaccinia Virus protein VP39"/>
    <property type="match status" value="1"/>
</dbReference>
<sequence length="302" mass="33274">MAQSSQLQNLAAQVTESEDFSDSESSGCSSVFESSLPFLFGHSPFACGSSRTHPFTYQPPLTPDSAGRHLEPICLQVSEPPAQLHRLQAHYVWVSSIYMADLIHAGEIDCRNKRILELGAGAGLASVAAALYGSCETIVSSDWPNGQILETLEKNLRSNVPHSSVWKVIGHRWGHATDELLFKPSGGGGPDQLARFDLILLADVLWIRDSHEDLLNTVIDTLSRKSDAMVYLTAGLHDGQRGPIEGFANRAQGMGFRIQWIREVRCGPEEPRKWTSYQRSDHKLSTIDESGVIVFFSMQLPA</sequence>
<proteinExistence type="predicted"/>
<comment type="caution">
    <text evidence="1">The sequence shown here is derived from an EMBL/GenBank/DDBJ whole genome shotgun (WGS) entry which is preliminary data.</text>
</comment>
<gene>
    <name evidence="1" type="ORF">CROQUDRAFT_669572</name>
</gene>
<organism evidence="1 2">
    <name type="scientific">Cronartium quercuum f. sp. fusiforme G11</name>
    <dbReference type="NCBI Taxonomy" id="708437"/>
    <lineage>
        <taxon>Eukaryota</taxon>
        <taxon>Fungi</taxon>
        <taxon>Dikarya</taxon>
        <taxon>Basidiomycota</taxon>
        <taxon>Pucciniomycotina</taxon>
        <taxon>Pucciniomycetes</taxon>
        <taxon>Pucciniales</taxon>
        <taxon>Coleosporiaceae</taxon>
        <taxon>Cronartium</taxon>
    </lineage>
</organism>
<dbReference type="InterPro" id="IPR029063">
    <property type="entry name" value="SAM-dependent_MTases_sf"/>
</dbReference>
<dbReference type="GO" id="GO:0005737">
    <property type="term" value="C:cytoplasm"/>
    <property type="evidence" value="ECO:0007669"/>
    <property type="project" value="TreeGrafter"/>
</dbReference>
<evidence type="ECO:0000313" key="2">
    <source>
        <dbReference type="Proteomes" id="UP000886653"/>
    </source>
</evidence>
<dbReference type="PANTHER" id="PTHR14614:SF104">
    <property type="entry name" value="N-METHYLTRANSFERASE, PUTATIVE (AFU_ORTHOLOGUE AFUA_1G17750)-RELATED"/>
    <property type="match status" value="1"/>
</dbReference>
<accession>A0A9P6NMS0</accession>
<dbReference type="InterPro" id="IPR019410">
    <property type="entry name" value="Methyltransf_16"/>
</dbReference>
<dbReference type="Proteomes" id="UP000886653">
    <property type="component" value="Unassembled WGS sequence"/>
</dbReference>
<dbReference type="Pfam" id="PF10294">
    <property type="entry name" value="Methyltransf_16"/>
    <property type="match status" value="1"/>
</dbReference>
<protein>
    <submittedName>
        <fullName evidence="1">Uncharacterized protein</fullName>
    </submittedName>
</protein>
<dbReference type="AlphaFoldDB" id="A0A9P6NMS0"/>
<reference evidence="1" key="1">
    <citation type="submission" date="2013-11" db="EMBL/GenBank/DDBJ databases">
        <title>Genome sequence of the fusiform rust pathogen reveals effectors for host alternation and coevolution with pine.</title>
        <authorList>
            <consortium name="DOE Joint Genome Institute"/>
            <person name="Smith K."/>
            <person name="Pendleton A."/>
            <person name="Kubisiak T."/>
            <person name="Anderson C."/>
            <person name="Salamov A."/>
            <person name="Aerts A."/>
            <person name="Riley R."/>
            <person name="Clum A."/>
            <person name="Lindquist E."/>
            <person name="Ence D."/>
            <person name="Campbell M."/>
            <person name="Kronenberg Z."/>
            <person name="Feau N."/>
            <person name="Dhillon B."/>
            <person name="Hamelin R."/>
            <person name="Burleigh J."/>
            <person name="Smith J."/>
            <person name="Yandell M."/>
            <person name="Nelson C."/>
            <person name="Grigoriev I."/>
            <person name="Davis J."/>
        </authorList>
    </citation>
    <scope>NUCLEOTIDE SEQUENCE</scope>
    <source>
        <strain evidence="1">G11</strain>
    </source>
</reference>